<dbReference type="KEGG" id="kst:KSMBR1_2326"/>
<keyword evidence="2" id="KW-1185">Reference proteome</keyword>
<evidence type="ECO:0000313" key="1">
    <source>
        <dbReference type="EMBL" id="SOH04821.1"/>
    </source>
</evidence>
<organism evidence="1 2">
    <name type="scientific">Kuenenia stuttgartiensis</name>
    <dbReference type="NCBI Taxonomy" id="174633"/>
    <lineage>
        <taxon>Bacteria</taxon>
        <taxon>Pseudomonadati</taxon>
        <taxon>Planctomycetota</taxon>
        <taxon>Candidatus Brocadiia</taxon>
        <taxon>Candidatus Brocadiales</taxon>
        <taxon>Candidatus Brocadiaceae</taxon>
        <taxon>Candidatus Kuenenia</taxon>
    </lineage>
</organism>
<dbReference type="EMBL" id="LT934425">
    <property type="protein sequence ID" value="SOH04821.1"/>
    <property type="molecule type" value="Genomic_DNA"/>
</dbReference>
<name>A0A2C9CGK5_KUEST</name>
<gene>
    <name evidence="1" type="ORF">KSMBR1_2326</name>
</gene>
<evidence type="ECO:0000313" key="2">
    <source>
        <dbReference type="Proteomes" id="UP000221734"/>
    </source>
</evidence>
<reference evidence="2" key="1">
    <citation type="submission" date="2017-10" db="EMBL/GenBank/DDBJ databases">
        <authorList>
            <person name="Frank J."/>
        </authorList>
    </citation>
    <scope>NUCLEOTIDE SEQUENCE [LARGE SCALE GENOMIC DNA]</scope>
</reference>
<dbReference type="Proteomes" id="UP000221734">
    <property type="component" value="Chromosome Kuenenia_stuttgartiensis_MBR1"/>
</dbReference>
<sequence length="442" mass="52855">MLLKTDKETKKVIFFCPGPEYLFYNTGIYCLWELSRSYSVVLLLDFPYHDLNKLEKLKEKGIVQDYIYIFFNPTTHLKLFKMFKRHWHYYRVCRFIFAKYQPTAIIQHNDYDPLNIYWFKEASFRKCKRIRFNASHSPDDPNRDIQRMQLMHINSLQNKFKIPYWLAFLFHYFNHITSYYFGYYIVPFVITGRVFKPSIRSFPIKKKWYNKKINYYEHSIAYSEKEKKGLVVYCGEPATAIRNPLYDIQEDVFFCLYGPIEEMNTILILLTASEMQYIAKAKDMPQEDVIQFFFDRWSEAIDILKNKFINYKIFLKLKPGQSRDIQFQYNELAKRLLEHNGHISIIPSEENTQKLILEAKIIVTSYSSVLWWANHLKTKKILISLDIFDIPEGDLFSNTEGICYFDSLEALAKYDFSKVSQKRKSILPELTLTAFMKKHVGV</sequence>
<dbReference type="AlphaFoldDB" id="A0A2C9CGK5"/>
<dbReference type="InterPro" id="IPR043148">
    <property type="entry name" value="TagF_C"/>
</dbReference>
<proteinExistence type="predicted"/>
<dbReference type="Gene3D" id="3.40.50.12580">
    <property type="match status" value="1"/>
</dbReference>
<protein>
    <submittedName>
        <fullName evidence="1">Uncharacterized protein</fullName>
    </submittedName>
</protein>
<accession>A0A2C9CGK5</accession>